<evidence type="ECO:0000259" key="1">
    <source>
        <dbReference type="SMART" id="SM00849"/>
    </source>
</evidence>
<reference evidence="2" key="1">
    <citation type="journal article" date="2021" name="PeerJ">
        <title>Extensive microbial diversity within the chicken gut microbiome revealed by metagenomics and culture.</title>
        <authorList>
            <person name="Gilroy R."/>
            <person name="Ravi A."/>
            <person name="Getino M."/>
            <person name="Pursley I."/>
            <person name="Horton D.L."/>
            <person name="Alikhan N.F."/>
            <person name="Baker D."/>
            <person name="Gharbi K."/>
            <person name="Hall N."/>
            <person name="Watson M."/>
            <person name="Adriaenssens E.M."/>
            <person name="Foster-Nyarko E."/>
            <person name="Jarju S."/>
            <person name="Secka A."/>
            <person name="Antonio M."/>
            <person name="Oren A."/>
            <person name="Chaudhuri R.R."/>
            <person name="La Ragione R."/>
            <person name="Hildebrand F."/>
            <person name="Pallen M.J."/>
        </authorList>
    </citation>
    <scope>NUCLEOTIDE SEQUENCE</scope>
    <source>
        <strain evidence="2">ChiHecec1B25-7008</strain>
    </source>
</reference>
<evidence type="ECO:0000313" key="3">
    <source>
        <dbReference type="Proteomes" id="UP000823860"/>
    </source>
</evidence>
<organism evidence="2 3">
    <name type="scientific">Candidatus Bacteroides intestinavium</name>
    <dbReference type="NCBI Taxonomy" id="2838469"/>
    <lineage>
        <taxon>Bacteria</taxon>
        <taxon>Pseudomonadati</taxon>
        <taxon>Bacteroidota</taxon>
        <taxon>Bacteroidia</taxon>
        <taxon>Bacteroidales</taxon>
        <taxon>Bacteroidaceae</taxon>
        <taxon>Bacteroides</taxon>
    </lineage>
</organism>
<dbReference type="AlphaFoldDB" id="A0A9D2HQ56"/>
<sequence length="421" mass="48868">MKITIHRGTHQIGGCITEINHEDYRLFIDLGEPLPGTPNTESIPIEGLTQGDTTRSALFITHYHEDHIGRILEAQHEVPIYMGKTALEIYKCTKNYLFNILQPDGKEKMERILKRMENVHTFTPGKDMSIGPFRIIPLMVDHSAFDAYMFVIEAGGTRLLYTGDFRGHGFRSKALPKLMAVYAKEIDYIISEGTNIYRTVEIESEQTLQRRFIEEFRQSKYNFVLTASTNIDRIFSLYHAAYQAGRIFVCDNYQKKLMDIVASNHGVYTSFYQIREQVYVPKRYKDGNYFFPERLLNLMKSKGFCMPIRNNRHFWNFVSTFDGDQDQTLYYSMWEGYLDESSPTTLNADMKEALSHYPGYKSMHTSGHCDIQTLEKLFWQVKPRKGIIPIHTEHPERFETLFGSIAPIILIQDGETYIATT</sequence>
<dbReference type="Gene3D" id="3.60.15.10">
    <property type="entry name" value="Ribonuclease Z/Hydroxyacylglutathione hydrolase-like"/>
    <property type="match status" value="1"/>
</dbReference>
<protein>
    <submittedName>
        <fullName evidence="2">MBL fold metallo-hydrolase</fullName>
    </submittedName>
</protein>
<dbReference type="InterPro" id="IPR036866">
    <property type="entry name" value="RibonucZ/Hydroxyglut_hydro"/>
</dbReference>
<evidence type="ECO:0000313" key="2">
    <source>
        <dbReference type="EMBL" id="HJA82965.1"/>
    </source>
</evidence>
<feature type="domain" description="Metallo-beta-lactamase" evidence="1">
    <location>
        <begin position="13"/>
        <end position="220"/>
    </location>
</feature>
<dbReference type="Pfam" id="PF12706">
    <property type="entry name" value="Lactamase_B_2"/>
    <property type="match status" value="1"/>
</dbReference>
<dbReference type="PANTHER" id="PTHR43694:SF1">
    <property type="entry name" value="RIBONUCLEASE J"/>
    <property type="match status" value="1"/>
</dbReference>
<dbReference type="Proteomes" id="UP000823860">
    <property type="component" value="Unassembled WGS sequence"/>
</dbReference>
<dbReference type="PANTHER" id="PTHR43694">
    <property type="entry name" value="RIBONUCLEASE J"/>
    <property type="match status" value="1"/>
</dbReference>
<accession>A0A9D2HQ56</accession>
<dbReference type="InterPro" id="IPR001279">
    <property type="entry name" value="Metallo-B-lactamas"/>
</dbReference>
<dbReference type="SUPFAM" id="SSF56281">
    <property type="entry name" value="Metallo-hydrolase/oxidoreductase"/>
    <property type="match status" value="1"/>
</dbReference>
<name>A0A9D2HQ56_9BACE</name>
<reference evidence="2" key="2">
    <citation type="submission" date="2021-04" db="EMBL/GenBank/DDBJ databases">
        <authorList>
            <person name="Gilroy R."/>
        </authorList>
    </citation>
    <scope>NUCLEOTIDE SEQUENCE</scope>
    <source>
        <strain evidence="2">ChiHecec1B25-7008</strain>
    </source>
</reference>
<proteinExistence type="predicted"/>
<dbReference type="EMBL" id="DWZE01000042">
    <property type="protein sequence ID" value="HJA82965.1"/>
    <property type="molecule type" value="Genomic_DNA"/>
</dbReference>
<comment type="caution">
    <text evidence="2">The sequence shown here is derived from an EMBL/GenBank/DDBJ whole genome shotgun (WGS) entry which is preliminary data.</text>
</comment>
<gene>
    <name evidence="2" type="ORF">H9785_03180</name>
</gene>
<dbReference type="SMART" id="SM00849">
    <property type="entry name" value="Lactamase_B"/>
    <property type="match status" value="1"/>
</dbReference>